<dbReference type="Gene3D" id="1.20.1280.50">
    <property type="match status" value="1"/>
</dbReference>
<evidence type="ECO:0000313" key="4">
    <source>
        <dbReference type="RefSeq" id="XP_071938153.1"/>
    </source>
</evidence>
<dbReference type="InterPro" id="IPR050796">
    <property type="entry name" value="SCF_F-box_component"/>
</dbReference>
<dbReference type="Pfam" id="PF00646">
    <property type="entry name" value="F-box"/>
    <property type="match status" value="1"/>
</dbReference>
<reference evidence="3" key="2">
    <citation type="submission" date="2025-04" db="UniProtKB">
        <authorList>
            <consortium name="RefSeq"/>
        </authorList>
    </citation>
    <scope>IDENTIFICATION</scope>
    <source>
        <tissue evidence="3 4">Leaves</tissue>
    </source>
</reference>
<dbReference type="OrthoDB" id="591557at2759"/>
<dbReference type="RefSeq" id="XP_071938154.1">
    <property type="nucleotide sequence ID" value="XM_072082053.1"/>
</dbReference>
<dbReference type="SUPFAM" id="SSF50965">
    <property type="entry name" value="Galactose oxidase, central domain"/>
    <property type="match status" value="1"/>
</dbReference>
<accession>A0A6P6WN55</accession>
<dbReference type="InterPro" id="IPR011043">
    <property type="entry name" value="Gal_Oxase/kelch_b-propeller"/>
</dbReference>
<dbReference type="Proteomes" id="UP001652660">
    <property type="component" value="Chromosome 3c"/>
</dbReference>
<dbReference type="RefSeq" id="XP_071938155.1">
    <property type="nucleotide sequence ID" value="XM_072082054.1"/>
</dbReference>
<dbReference type="Pfam" id="PF07734">
    <property type="entry name" value="FBA_1"/>
    <property type="match status" value="1"/>
</dbReference>
<dbReference type="InterPro" id="IPR001810">
    <property type="entry name" value="F-box_dom"/>
</dbReference>
<gene>
    <name evidence="3 4 5 6" type="primary">LOC113734372</name>
</gene>
<evidence type="ECO:0000259" key="1">
    <source>
        <dbReference type="PROSITE" id="PS50181"/>
    </source>
</evidence>
<dbReference type="RefSeq" id="XP_027116695.1">
    <property type="nucleotide sequence ID" value="XM_027260894.1"/>
</dbReference>
<dbReference type="AlphaFoldDB" id="A0A6P6WN55"/>
<proteinExistence type="predicted"/>
<dbReference type="InterPro" id="IPR036047">
    <property type="entry name" value="F-box-like_dom_sf"/>
</dbReference>
<reference evidence="2" key="1">
    <citation type="journal article" date="2025" name="Foods">
        <title>Unveiling the Microbial Signatures of Arabica Coffee Cherries: Insights into Ripeness Specific Diversity, Functional Traits, and Implications for Quality and Safety.</title>
        <authorList>
            <consortium name="RefSeq"/>
            <person name="Tenea G.N."/>
            <person name="Cifuentes V."/>
            <person name="Reyes P."/>
            <person name="Cevallos-Vallejos M."/>
        </authorList>
    </citation>
    <scope>NUCLEOTIDE SEQUENCE [LARGE SCALE GENOMIC DNA]</scope>
</reference>
<organism evidence="2 3">
    <name type="scientific">Coffea arabica</name>
    <name type="common">Arabian coffee</name>
    <dbReference type="NCBI Taxonomy" id="13443"/>
    <lineage>
        <taxon>Eukaryota</taxon>
        <taxon>Viridiplantae</taxon>
        <taxon>Streptophyta</taxon>
        <taxon>Embryophyta</taxon>
        <taxon>Tracheophyta</taxon>
        <taxon>Spermatophyta</taxon>
        <taxon>Magnoliopsida</taxon>
        <taxon>eudicotyledons</taxon>
        <taxon>Gunneridae</taxon>
        <taxon>Pentapetalae</taxon>
        <taxon>asterids</taxon>
        <taxon>lamiids</taxon>
        <taxon>Gentianales</taxon>
        <taxon>Rubiaceae</taxon>
        <taxon>Ixoroideae</taxon>
        <taxon>Gardenieae complex</taxon>
        <taxon>Bertiereae - Coffeeae clade</taxon>
        <taxon>Coffeeae</taxon>
        <taxon>Coffea</taxon>
    </lineage>
</organism>
<evidence type="ECO:0000313" key="5">
    <source>
        <dbReference type="RefSeq" id="XP_071938154.1"/>
    </source>
</evidence>
<evidence type="ECO:0000313" key="6">
    <source>
        <dbReference type="RefSeq" id="XP_071938155.1"/>
    </source>
</evidence>
<dbReference type="PROSITE" id="PS50181">
    <property type="entry name" value="FBOX"/>
    <property type="match status" value="1"/>
</dbReference>
<name>A0A6P6WN55_COFAR</name>
<dbReference type="InterPro" id="IPR017451">
    <property type="entry name" value="F-box-assoc_interact_dom"/>
</dbReference>
<dbReference type="NCBIfam" id="TIGR01640">
    <property type="entry name" value="F_box_assoc_1"/>
    <property type="match status" value="1"/>
</dbReference>
<dbReference type="PANTHER" id="PTHR31672:SF13">
    <property type="entry name" value="F-BOX PROTEIN CPR30-LIKE"/>
    <property type="match status" value="1"/>
</dbReference>
<dbReference type="RefSeq" id="XP_071938153.1">
    <property type="nucleotide sequence ID" value="XM_072082052.1"/>
</dbReference>
<evidence type="ECO:0000313" key="2">
    <source>
        <dbReference type="Proteomes" id="UP001652660"/>
    </source>
</evidence>
<protein>
    <submittedName>
        <fullName evidence="3 4">F-box/kelch-repeat protein At3g23880-like isoform X1</fullName>
    </submittedName>
</protein>
<dbReference type="CDD" id="cd22157">
    <property type="entry name" value="F-box_AtFBW1-like"/>
    <property type="match status" value="1"/>
</dbReference>
<dbReference type="InterPro" id="IPR006527">
    <property type="entry name" value="F-box-assoc_dom_typ1"/>
</dbReference>
<dbReference type="SUPFAM" id="SSF81383">
    <property type="entry name" value="F-box domain"/>
    <property type="match status" value="1"/>
</dbReference>
<evidence type="ECO:0000313" key="3">
    <source>
        <dbReference type="RefSeq" id="XP_027116695.1"/>
    </source>
</evidence>
<dbReference type="GeneID" id="113734372"/>
<dbReference type="SMART" id="SM00256">
    <property type="entry name" value="FBOX"/>
    <property type="match status" value="1"/>
</dbReference>
<dbReference type="PANTHER" id="PTHR31672">
    <property type="entry name" value="BNACNNG10540D PROTEIN"/>
    <property type="match status" value="1"/>
</dbReference>
<sequence>MEGNENMAIGQQIPSSSVQVSDHPLILPDLPFQVITEILARLPVKSLMRFKCVSKSWLSLTLSPHFIKRHLSFSTSKDREHLLFIDYNSGRFKHCSLASLLYEQPSDAVEIVCPQLECRDQSVLLVGCCNGLICICTTREGFVLWNPSTRKSKTLPDFSFEKTSEHKFYASCGFGYDETNDDYKVVAVTCYCAEDWEPFASEVKVYSTKTDTWRRIGDFPDGYPMSGSGNRYCGTFAEGKVHWVLNRAFCPYVVFLDLATETYGSLDLPGDAIKSNRDSFVTDIQTVGGSLYFFCRNYEHGLVDLWVLKEYGVIESWTKVVSALSYDKRYFLSVLYQLENGKLLVVLESDVRVLNPKNNKSRRLLRSVYTRSASIYVESLVSPGSVDATTMMSGLQLRTLKASTSRTQD</sequence>
<feature type="domain" description="F-box" evidence="1">
    <location>
        <begin position="24"/>
        <end position="70"/>
    </location>
</feature>
<keyword evidence="2" id="KW-1185">Reference proteome</keyword>